<gene>
    <name evidence="1" type="ORF">TM448A06871_0012</name>
</gene>
<organism evidence="1">
    <name type="scientific">viral metagenome</name>
    <dbReference type="NCBI Taxonomy" id="1070528"/>
    <lineage>
        <taxon>unclassified sequences</taxon>
        <taxon>metagenomes</taxon>
        <taxon>organismal metagenomes</taxon>
    </lineage>
</organism>
<dbReference type="Gene3D" id="2.160.20.80">
    <property type="entry name" value="E3 ubiquitin-protein ligase SopA"/>
    <property type="match status" value="1"/>
</dbReference>
<dbReference type="SUPFAM" id="SSF141571">
    <property type="entry name" value="Pentapeptide repeat-like"/>
    <property type="match status" value="1"/>
</dbReference>
<sequence length="111" mass="12002">MSKTITVSDETYELIKDQVEKESLKEEKKVGIVIKTLTGSVLFKSSKTTIKETVEKAVEEGANLRDADLGGADLGGANFFHAKFYGKGGTTKIGKNQVDSFMLALGIIVED</sequence>
<dbReference type="Pfam" id="PF00805">
    <property type="entry name" value="Pentapeptide"/>
    <property type="match status" value="1"/>
</dbReference>
<name>A0A6H2A6D2_9ZZZZ</name>
<dbReference type="EMBL" id="MT144567">
    <property type="protein sequence ID" value="QJA55105.1"/>
    <property type="molecule type" value="Genomic_DNA"/>
</dbReference>
<protein>
    <submittedName>
        <fullName evidence="1">Uncharacterized protein</fullName>
    </submittedName>
</protein>
<dbReference type="AlphaFoldDB" id="A0A6H2A6D2"/>
<evidence type="ECO:0000313" key="1">
    <source>
        <dbReference type="EMBL" id="QJA55105.1"/>
    </source>
</evidence>
<accession>A0A6H2A6D2</accession>
<dbReference type="InterPro" id="IPR001646">
    <property type="entry name" value="5peptide_repeat"/>
</dbReference>
<proteinExistence type="predicted"/>
<reference evidence="1" key="1">
    <citation type="submission" date="2020-03" db="EMBL/GenBank/DDBJ databases">
        <title>The deep terrestrial virosphere.</title>
        <authorList>
            <person name="Holmfeldt K."/>
            <person name="Nilsson E."/>
            <person name="Simone D."/>
            <person name="Lopez-Fernandez M."/>
            <person name="Wu X."/>
            <person name="de Brujin I."/>
            <person name="Lundin D."/>
            <person name="Andersson A."/>
            <person name="Bertilsson S."/>
            <person name="Dopson M."/>
        </authorList>
    </citation>
    <scope>NUCLEOTIDE SEQUENCE</scope>
    <source>
        <strain evidence="1">TM448A06871</strain>
    </source>
</reference>